<feature type="compositionally biased region" description="Polar residues" evidence="1">
    <location>
        <begin position="578"/>
        <end position="592"/>
    </location>
</feature>
<gene>
    <name evidence="3" type="ORF">D6D01_08632</name>
</gene>
<feature type="compositionally biased region" description="Polar residues" evidence="1">
    <location>
        <begin position="155"/>
        <end position="167"/>
    </location>
</feature>
<dbReference type="Proteomes" id="UP000306584">
    <property type="component" value="Unassembled WGS sequence"/>
</dbReference>
<feature type="domain" description="F-box" evidence="2">
    <location>
        <begin position="1"/>
        <end position="49"/>
    </location>
</feature>
<protein>
    <recommendedName>
        <fullName evidence="2">F-box domain-containing protein</fullName>
    </recommendedName>
</protein>
<evidence type="ECO:0000256" key="1">
    <source>
        <dbReference type="SAM" id="MobiDB-lite"/>
    </source>
</evidence>
<dbReference type="InterPro" id="IPR036047">
    <property type="entry name" value="F-box-like_dom_sf"/>
</dbReference>
<dbReference type="SMART" id="SM00256">
    <property type="entry name" value="FBOX"/>
    <property type="match status" value="1"/>
</dbReference>
<dbReference type="AlphaFoldDB" id="A0A4S9KC51"/>
<dbReference type="SUPFAM" id="SSF81383">
    <property type="entry name" value="F-box domain"/>
    <property type="match status" value="1"/>
</dbReference>
<dbReference type="EMBL" id="QZBD01000510">
    <property type="protein sequence ID" value="THY12320.1"/>
    <property type="molecule type" value="Genomic_DNA"/>
</dbReference>
<dbReference type="PROSITE" id="PS50181">
    <property type="entry name" value="FBOX"/>
    <property type="match status" value="1"/>
</dbReference>
<name>A0A4S9KC51_AURPU</name>
<dbReference type="Pfam" id="PF00646">
    <property type="entry name" value="F-box"/>
    <property type="match status" value="1"/>
</dbReference>
<evidence type="ECO:0000313" key="4">
    <source>
        <dbReference type="Proteomes" id="UP000306584"/>
    </source>
</evidence>
<feature type="region of interest" description="Disordered" evidence="1">
    <location>
        <begin position="155"/>
        <end position="188"/>
    </location>
</feature>
<evidence type="ECO:0000259" key="2">
    <source>
        <dbReference type="PROSITE" id="PS50181"/>
    </source>
</evidence>
<dbReference type="CDD" id="cd09917">
    <property type="entry name" value="F-box_SF"/>
    <property type="match status" value="1"/>
</dbReference>
<dbReference type="InterPro" id="IPR001810">
    <property type="entry name" value="F-box_dom"/>
</dbReference>
<accession>A0A4S9KC51</accession>
<sequence>MSLSTLPPELLTHIINQVDANDLSNLRLVSKNLQILSTPTFGERCLHNLAFMFSEYSLQHLVQMTESGLGRYVKKIMFGTHVLKIKTEEELAWEKWEMQEDEEDEMTEGELEELDREIAGMDADEDSDEENGGDRIGHLEEVSFRAGHDFHTSIAQGTTDLDNNNAHVRSEDPETVISNDFRSRQDSHEHDIMSRLTTTFQQKAITMTRFLDSGRHIQLMTQAFKNLKNHGVEATLGFFDDAVLVDRNGKELWCLGRKCHGFDQFYSGRLNNKTEPSSSSMSPDFRRLMPDLVFTSLLKATEAAGYAVKNLQLDLVEGKSWPLSEQGGLQIPLERWLFEPCHQKTTPDGISILNPGLEWKVNAVLEESILAHLHISTSNRSLRFSSVDLAANAGEVHAKRQKAYFSNLYDYGMYAISLGDHAFVEISLTSCSMDIVDMMDFLRSQHKSLRSLTLAQVDLNFDDNALEQEQEHTPLAFLGLMRNGLQLEYLMIDEIRSAEHKFRFIGGRGNIWTSKKEIQDGLGADMYREETGKYFVDTEYLKHQPSMIGLAVVDEAGTGAKRLGEDGDEDDDYDLSASEVSQNMIHQYQTPP</sequence>
<comment type="caution">
    <text evidence="3">The sequence shown here is derived from an EMBL/GenBank/DDBJ whole genome shotgun (WGS) entry which is preliminary data.</text>
</comment>
<feature type="region of interest" description="Disordered" evidence="1">
    <location>
        <begin position="560"/>
        <end position="592"/>
    </location>
</feature>
<proteinExistence type="predicted"/>
<reference evidence="3 4" key="1">
    <citation type="submission" date="2018-10" db="EMBL/GenBank/DDBJ databases">
        <title>Fifty Aureobasidium pullulans genomes reveal a recombining polyextremotolerant generalist.</title>
        <authorList>
            <person name="Gostincar C."/>
            <person name="Turk M."/>
            <person name="Zajc J."/>
            <person name="Gunde-Cimerman N."/>
        </authorList>
    </citation>
    <scope>NUCLEOTIDE SEQUENCE [LARGE SCALE GENOMIC DNA]</scope>
    <source>
        <strain evidence="3 4">EXF-6604</strain>
    </source>
</reference>
<evidence type="ECO:0000313" key="3">
    <source>
        <dbReference type="EMBL" id="THY12320.1"/>
    </source>
</evidence>
<organism evidence="3 4">
    <name type="scientific">Aureobasidium pullulans</name>
    <name type="common">Black yeast</name>
    <name type="synonym">Pullularia pullulans</name>
    <dbReference type="NCBI Taxonomy" id="5580"/>
    <lineage>
        <taxon>Eukaryota</taxon>
        <taxon>Fungi</taxon>
        <taxon>Dikarya</taxon>
        <taxon>Ascomycota</taxon>
        <taxon>Pezizomycotina</taxon>
        <taxon>Dothideomycetes</taxon>
        <taxon>Dothideomycetidae</taxon>
        <taxon>Dothideales</taxon>
        <taxon>Saccotheciaceae</taxon>
        <taxon>Aureobasidium</taxon>
    </lineage>
</organism>